<dbReference type="PANTHER" id="PTHR43211:SF1">
    <property type="entry name" value="BLL6422 PROTEIN"/>
    <property type="match status" value="1"/>
</dbReference>
<evidence type="ECO:0000313" key="2">
    <source>
        <dbReference type="EMBL" id="RZF22145.1"/>
    </source>
</evidence>
<sequence length="334" mass="37810">MKICQYITHGSNRPEARLGILTDDGLVIDPNNVWACDYEREGYFNFWQRANHVCPPSLLEILQTKDDPIDFLGECYGLYLFLEKVGDLTLKDGTPIAFKTDDVNLRTPIDKIPNYRDFYAHEKHVAAGFKKRKEPIPEAWYEIPAYYKGPTHGFIGHQQEVLWPSYTEILDYELELGMVIAKDGINIREDDAKDYIFGFTILNDISARDIQKKEMAVRLGPAKGKDFCSVIGPVITTFDEFDFKEPNLKMTATVNGEKWSEGFSGDSHYSWAQMIAHVSQDEWVLSGDLFGSGTVGTGCGLEIDKWLKPGDEITLEVECIGKLTNKIGSKRGTR</sequence>
<dbReference type="EMBL" id="QDKL01000002">
    <property type="protein sequence ID" value="RZF22145.1"/>
    <property type="molecule type" value="Genomic_DNA"/>
</dbReference>
<dbReference type="GO" id="GO:0016787">
    <property type="term" value="F:hydrolase activity"/>
    <property type="evidence" value="ECO:0007669"/>
    <property type="project" value="UniProtKB-KW"/>
</dbReference>
<name>A0ABY0II55_9BACT</name>
<dbReference type="Proteomes" id="UP000443582">
    <property type="component" value="Unassembled WGS sequence"/>
</dbReference>
<dbReference type="Gene3D" id="3.90.850.10">
    <property type="entry name" value="Fumarylacetoacetase-like, C-terminal domain"/>
    <property type="match status" value="1"/>
</dbReference>
<keyword evidence="3" id="KW-1185">Reference proteome</keyword>
<proteinExistence type="predicted"/>
<evidence type="ECO:0000259" key="1">
    <source>
        <dbReference type="Pfam" id="PF01557"/>
    </source>
</evidence>
<dbReference type="Pfam" id="PF01557">
    <property type="entry name" value="FAA_hydrolase"/>
    <property type="match status" value="1"/>
</dbReference>
<dbReference type="RefSeq" id="WP_115362232.1">
    <property type="nucleotide sequence ID" value="NZ_QDKL01000002.1"/>
</dbReference>
<protein>
    <submittedName>
        <fullName evidence="2">Fumarylacetoacetate hydrolase family protein</fullName>
    </submittedName>
</protein>
<dbReference type="SUPFAM" id="SSF56529">
    <property type="entry name" value="FAH"/>
    <property type="match status" value="1"/>
</dbReference>
<reference evidence="3" key="1">
    <citation type="journal article" date="2019" name="Int. J. Syst. Evol. Microbiol.">
        <title>Halobacteriovorax valvorus sp. nov., a novel prokaryotic predator isolated from coastal seawater of China.</title>
        <authorList>
            <person name="Chen M.-X."/>
        </authorList>
    </citation>
    <scope>NUCLEOTIDE SEQUENCE [LARGE SCALE GENOMIC DNA]</scope>
    <source>
        <strain evidence="3">BL9</strain>
    </source>
</reference>
<feature type="domain" description="Fumarylacetoacetase-like C-terminal" evidence="1">
    <location>
        <begin position="116"/>
        <end position="327"/>
    </location>
</feature>
<keyword evidence="2" id="KW-0378">Hydrolase</keyword>
<comment type="caution">
    <text evidence="2">The sequence shown here is derived from an EMBL/GenBank/DDBJ whole genome shotgun (WGS) entry which is preliminary data.</text>
</comment>
<dbReference type="PANTHER" id="PTHR43211">
    <property type="entry name" value="FUMARYLACETOACETATE HYDROLASE"/>
    <property type="match status" value="1"/>
</dbReference>
<organism evidence="2 3">
    <name type="scientific">Halobacteriovorax vibrionivorans</name>
    <dbReference type="NCBI Taxonomy" id="2152716"/>
    <lineage>
        <taxon>Bacteria</taxon>
        <taxon>Pseudomonadati</taxon>
        <taxon>Bdellovibrionota</taxon>
        <taxon>Bacteriovoracia</taxon>
        <taxon>Bacteriovoracales</taxon>
        <taxon>Halobacteriovoraceae</taxon>
        <taxon>Halobacteriovorax</taxon>
    </lineage>
</organism>
<gene>
    <name evidence="2" type="ORF">DAY19_10710</name>
</gene>
<dbReference type="InterPro" id="IPR036663">
    <property type="entry name" value="Fumarylacetoacetase_C_sf"/>
</dbReference>
<evidence type="ECO:0000313" key="3">
    <source>
        <dbReference type="Proteomes" id="UP000443582"/>
    </source>
</evidence>
<accession>A0ABY0II55</accession>
<dbReference type="InterPro" id="IPR011234">
    <property type="entry name" value="Fumarylacetoacetase-like_C"/>
</dbReference>